<organism evidence="2 3">
    <name type="scientific">Nocardioides aestuarii</name>
    <dbReference type="NCBI Taxonomy" id="252231"/>
    <lineage>
        <taxon>Bacteria</taxon>
        <taxon>Bacillati</taxon>
        <taxon>Actinomycetota</taxon>
        <taxon>Actinomycetes</taxon>
        <taxon>Propionibacteriales</taxon>
        <taxon>Nocardioidaceae</taxon>
        <taxon>Nocardioides</taxon>
    </lineage>
</organism>
<dbReference type="RefSeq" id="WP_343919144.1">
    <property type="nucleotide sequence ID" value="NZ_BAAAJT010000002.1"/>
</dbReference>
<evidence type="ECO:0000256" key="1">
    <source>
        <dbReference type="SAM" id="MobiDB-lite"/>
    </source>
</evidence>
<reference evidence="3" key="1">
    <citation type="journal article" date="2019" name="Int. J. Syst. Evol. Microbiol.">
        <title>The Global Catalogue of Microorganisms (GCM) 10K type strain sequencing project: providing services to taxonomists for standard genome sequencing and annotation.</title>
        <authorList>
            <consortium name="The Broad Institute Genomics Platform"/>
            <consortium name="The Broad Institute Genome Sequencing Center for Infectious Disease"/>
            <person name="Wu L."/>
            <person name="Ma J."/>
        </authorList>
    </citation>
    <scope>NUCLEOTIDE SEQUENCE [LARGE SCALE GENOMIC DNA]</scope>
    <source>
        <strain evidence="3">CGMCC 1.12477</strain>
    </source>
</reference>
<proteinExistence type="predicted"/>
<name>A0ABW4TM54_9ACTN</name>
<feature type="region of interest" description="Disordered" evidence="1">
    <location>
        <begin position="1"/>
        <end position="55"/>
    </location>
</feature>
<protein>
    <submittedName>
        <fullName evidence="2">Uncharacterized protein</fullName>
    </submittedName>
</protein>
<gene>
    <name evidence="2" type="ORF">ACFSDE_13250</name>
</gene>
<evidence type="ECO:0000313" key="3">
    <source>
        <dbReference type="Proteomes" id="UP001597351"/>
    </source>
</evidence>
<evidence type="ECO:0000313" key="2">
    <source>
        <dbReference type="EMBL" id="MFD1947760.1"/>
    </source>
</evidence>
<feature type="compositionally biased region" description="Basic and acidic residues" evidence="1">
    <location>
        <begin position="32"/>
        <end position="44"/>
    </location>
</feature>
<feature type="compositionally biased region" description="Acidic residues" evidence="1">
    <location>
        <begin position="45"/>
        <end position="55"/>
    </location>
</feature>
<keyword evidence="3" id="KW-1185">Reference proteome</keyword>
<dbReference type="EMBL" id="JBHUGD010000003">
    <property type="protein sequence ID" value="MFD1947760.1"/>
    <property type="molecule type" value="Genomic_DNA"/>
</dbReference>
<comment type="caution">
    <text evidence="2">The sequence shown here is derived from an EMBL/GenBank/DDBJ whole genome shotgun (WGS) entry which is preliminary data.</text>
</comment>
<accession>A0ABW4TM54</accession>
<sequence>MTQPVPEESNEALDVTEQPPGTHDDDLPDERDDGHETEAERENAESSEGEPSGDN</sequence>
<dbReference type="Proteomes" id="UP001597351">
    <property type="component" value="Unassembled WGS sequence"/>
</dbReference>